<evidence type="ECO:0000256" key="3">
    <source>
        <dbReference type="ARBA" id="ARBA00022691"/>
    </source>
</evidence>
<dbReference type="Proteomes" id="UP000760494">
    <property type="component" value="Unassembled WGS sequence"/>
</dbReference>
<sequence>MPTSRQAVADRYGKIADYENNRLATHPMERELTLRAIRQALNTSETADTKCKRIADIGGGPGKIAFALADQGHHVDLIDLSPDLIRLAELEQEQRSASAKNLALLASISVGDALQAVPLTNDSYDAVLLLGPLYHLLEETERKKAVENALRLAKPQGGLVFCAFVSKEAHLRDVAMRDPARLVKQKDFYAAYLADGRYERFNENNEAEVQSFHTDSGSIRGFFQHYFTDVAELISLRSTEGILGGGLDAKLIDADSEVVQEWADLLFKEYSEKEEYLGCADHLLAVLRKK</sequence>
<dbReference type="EMBL" id="CABFJX010000028">
    <property type="protein sequence ID" value="VTT59371.1"/>
    <property type="molecule type" value="Genomic_DNA"/>
</dbReference>
<protein>
    <recommendedName>
        <fullName evidence="4">Methyltransferase domain-containing protein</fullName>
    </recommendedName>
</protein>
<comment type="caution">
    <text evidence="5">The sequence shown here is derived from an EMBL/GenBank/DDBJ whole genome shotgun (WGS) entry which is preliminary data.</text>
</comment>
<evidence type="ECO:0000256" key="1">
    <source>
        <dbReference type="ARBA" id="ARBA00022603"/>
    </source>
</evidence>
<dbReference type="GO" id="GO:0008168">
    <property type="term" value="F:methyltransferase activity"/>
    <property type="evidence" value="ECO:0007669"/>
    <property type="project" value="UniProtKB-KW"/>
</dbReference>
<dbReference type="InterPro" id="IPR041698">
    <property type="entry name" value="Methyltransf_25"/>
</dbReference>
<dbReference type="Gene3D" id="3.40.50.150">
    <property type="entry name" value="Vaccinia Virus protein VP39"/>
    <property type="match status" value="1"/>
</dbReference>
<evidence type="ECO:0000313" key="6">
    <source>
        <dbReference type="Proteomes" id="UP000760494"/>
    </source>
</evidence>
<keyword evidence="2" id="KW-0808">Transferase</keyword>
<keyword evidence="3" id="KW-0949">S-adenosyl-L-methionine</keyword>
<feature type="domain" description="Methyltransferase" evidence="4">
    <location>
        <begin position="54"/>
        <end position="157"/>
    </location>
</feature>
<proteinExistence type="predicted"/>
<evidence type="ECO:0000256" key="2">
    <source>
        <dbReference type="ARBA" id="ARBA00022679"/>
    </source>
</evidence>
<dbReference type="OrthoDB" id="3436015at2759"/>
<dbReference type="InterPro" id="IPR029063">
    <property type="entry name" value="SAM-dependent_MTases_sf"/>
</dbReference>
<gene>
    <name evidence="5" type="ORF">C2S_14100</name>
</gene>
<dbReference type="GO" id="GO:0032259">
    <property type="term" value="P:methylation"/>
    <property type="evidence" value="ECO:0007669"/>
    <property type="project" value="UniProtKB-KW"/>
</dbReference>
<dbReference type="SUPFAM" id="SSF53335">
    <property type="entry name" value="S-adenosyl-L-methionine-dependent methyltransferases"/>
    <property type="match status" value="1"/>
</dbReference>
<evidence type="ECO:0000259" key="4">
    <source>
        <dbReference type="Pfam" id="PF13649"/>
    </source>
</evidence>
<dbReference type="AlphaFoldDB" id="A0A0I9YNE8"/>
<dbReference type="eggNOG" id="ENOG502RZDW">
    <property type="taxonomic scope" value="Eukaryota"/>
</dbReference>
<organism evidence="5 6">
    <name type="scientific">Fusarium fujikuroi</name>
    <name type="common">Bakanae and foot rot disease fungus</name>
    <name type="synonym">Gibberella fujikuroi</name>
    <dbReference type="NCBI Taxonomy" id="5127"/>
    <lineage>
        <taxon>Eukaryota</taxon>
        <taxon>Fungi</taxon>
        <taxon>Dikarya</taxon>
        <taxon>Ascomycota</taxon>
        <taxon>Pezizomycotina</taxon>
        <taxon>Sordariomycetes</taxon>
        <taxon>Hypocreomycetidae</taxon>
        <taxon>Hypocreales</taxon>
        <taxon>Nectriaceae</taxon>
        <taxon>Fusarium</taxon>
        <taxon>Fusarium fujikuroi species complex</taxon>
    </lineage>
</organism>
<dbReference type="PANTHER" id="PTHR43464">
    <property type="entry name" value="METHYLTRANSFERASE"/>
    <property type="match status" value="1"/>
</dbReference>
<dbReference type="PANTHER" id="PTHR43464:SF19">
    <property type="entry name" value="UBIQUINONE BIOSYNTHESIS O-METHYLTRANSFERASE, MITOCHONDRIAL"/>
    <property type="match status" value="1"/>
</dbReference>
<name>A0A0I9YNE8_FUSFU</name>
<reference evidence="5" key="1">
    <citation type="submission" date="2019-05" db="EMBL/GenBank/DDBJ databases">
        <authorList>
            <person name="Piombo E."/>
        </authorList>
    </citation>
    <scope>NUCLEOTIDE SEQUENCE</scope>
    <source>
        <strain evidence="5">C2S</strain>
    </source>
</reference>
<accession>A0A0I9YNE8</accession>
<dbReference type="CDD" id="cd02440">
    <property type="entry name" value="AdoMet_MTases"/>
    <property type="match status" value="1"/>
</dbReference>
<evidence type="ECO:0000313" key="5">
    <source>
        <dbReference type="EMBL" id="VTT59371.1"/>
    </source>
</evidence>
<keyword evidence="1" id="KW-0489">Methyltransferase</keyword>
<dbReference type="Pfam" id="PF13649">
    <property type="entry name" value="Methyltransf_25"/>
    <property type="match status" value="1"/>
</dbReference>